<dbReference type="Proteomes" id="UP000092460">
    <property type="component" value="Unassembled WGS sequence"/>
</dbReference>
<reference evidence="1" key="2">
    <citation type="submission" date="2020-05" db="UniProtKB">
        <authorList>
            <consortium name="EnsemblMetazoa"/>
        </authorList>
    </citation>
    <scope>IDENTIFICATION</scope>
    <source>
        <strain evidence="1">IAEA</strain>
    </source>
</reference>
<dbReference type="EnsemblMetazoa" id="GPPI023882-RA">
    <property type="protein sequence ID" value="GPPI023882-PA"/>
    <property type="gene ID" value="GPPI023882"/>
</dbReference>
<organism evidence="1 2">
    <name type="scientific">Glossina palpalis gambiensis</name>
    <dbReference type="NCBI Taxonomy" id="67801"/>
    <lineage>
        <taxon>Eukaryota</taxon>
        <taxon>Metazoa</taxon>
        <taxon>Ecdysozoa</taxon>
        <taxon>Arthropoda</taxon>
        <taxon>Hexapoda</taxon>
        <taxon>Insecta</taxon>
        <taxon>Pterygota</taxon>
        <taxon>Neoptera</taxon>
        <taxon>Endopterygota</taxon>
        <taxon>Diptera</taxon>
        <taxon>Brachycera</taxon>
        <taxon>Muscomorpha</taxon>
        <taxon>Hippoboscoidea</taxon>
        <taxon>Glossinidae</taxon>
        <taxon>Glossina</taxon>
    </lineage>
</organism>
<dbReference type="EMBL" id="JXJN01010942">
    <property type="status" value="NOT_ANNOTATED_CDS"/>
    <property type="molecule type" value="Genomic_DNA"/>
</dbReference>
<proteinExistence type="predicted"/>
<dbReference type="AlphaFoldDB" id="A0A1B0BAF2"/>
<accession>A0A1B0BAF2</accession>
<reference evidence="2" key="1">
    <citation type="submission" date="2015-01" db="EMBL/GenBank/DDBJ databases">
        <authorList>
            <person name="Aksoy S."/>
            <person name="Warren W."/>
            <person name="Wilson R.K."/>
        </authorList>
    </citation>
    <scope>NUCLEOTIDE SEQUENCE [LARGE SCALE GENOMIC DNA]</scope>
    <source>
        <strain evidence="2">IAEA</strain>
    </source>
</reference>
<sequence>MKTTGTPSVNLLDCSRFDMRTFCLCSFLKDYIQTKFFVKQLNANDSSLKTCFNENFAHNQKAFNDVLRNIASHYSIDLSTKHPELLYKKVTIRFSVKNSIAQSYVQMASKLLQEILSHQTIVGVFVLKLDETKSIKAVSSIFKSCLTDTTLVKNINEQEAVKSSGTQALINIL</sequence>
<evidence type="ECO:0000313" key="2">
    <source>
        <dbReference type="Proteomes" id="UP000092460"/>
    </source>
</evidence>
<name>A0A1B0BAF2_9MUSC</name>
<evidence type="ECO:0000313" key="1">
    <source>
        <dbReference type="EnsemblMetazoa" id="GPPI023882-PA"/>
    </source>
</evidence>
<keyword evidence="2" id="KW-1185">Reference proteome</keyword>
<dbReference type="VEuPathDB" id="VectorBase:GPPI023882"/>
<protein>
    <submittedName>
        <fullName evidence="1">Uncharacterized protein</fullName>
    </submittedName>
</protein>